<dbReference type="Pfam" id="PF04365">
    <property type="entry name" value="BrnT_toxin"/>
    <property type="match status" value="1"/>
</dbReference>
<dbReference type="EMBL" id="JBHUIY010000013">
    <property type="protein sequence ID" value="MFD2233863.1"/>
    <property type="molecule type" value="Genomic_DNA"/>
</dbReference>
<dbReference type="Gene3D" id="3.10.450.530">
    <property type="entry name" value="Ribonuclease toxin, BrnT, of type II toxin-antitoxin system"/>
    <property type="match status" value="1"/>
</dbReference>
<evidence type="ECO:0000313" key="1">
    <source>
        <dbReference type="EMBL" id="MFD2233863.1"/>
    </source>
</evidence>
<gene>
    <name evidence="1" type="ORF">ACFSNB_08600</name>
</gene>
<reference evidence="2" key="1">
    <citation type="journal article" date="2019" name="Int. J. Syst. Evol. Microbiol.">
        <title>The Global Catalogue of Microorganisms (GCM) 10K type strain sequencing project: providing services to taxonomists for standard genome sequencing and annotation.</title>
        <authorList>
            <consortium name="The Broad Institute Genomics Platform"/>
            <consortium name="The Broad Institute Genome Sequencing Center for Infectious Disease"/>
            <person name="Wu L."/>
            <person name="Ma J."/>
        </authorList>
    </citation>
    <scope>NUCLEOTIDE SEQUENCE [LARGE SCALE GENOMIC DNA]</scope>
    <source>
        <strain evidence="2">KCTC 15012</strain>
    </source>
</reference>
<keyword evidence="2" id="KW-1185">Reference proteome</keyword>
<accession>A0ABW5CCX3</accession>
<sequence>MHWTWDRAKAETNKRKHGISFELAEHGLGDPLAVTFPDPWPDEERWRTLCMPATGPAVVLFVVHTWPDNPAVPGRIISAREASPAERRAYEEG</sequence>
<name>A0ABW5CCX3_9PROT</name>
<protein>
    <submittedName>
        <fullName evidence="1">BrnT family toxin</fullName>
    </submittedName>
</protein>
<comment type="caution">
    <text evidence="1">The sequence shown here is derived from an EMBL/GenBank/DDBJ whole genome shotgun (WGS) entry which is preliminary data.</text>
</comment>
<proteinExistence type="predicted"/>
<organism evidence="1 2">
    <name type="scientific">Phaeospirillum tilakii</name>
    <dbReference type="NCBI Taxonomy" id="741673"/>
    <lineage>
        <taxon>Bacteria</taxon>
        <taxon>Pseudomonadati</taxon>
        <taxon>Pseudomonadota</taxon>
        <taxon>Alphaproteobacteria</taxon>
        <taxon>Rhodospirillales</taxon>
        <taxon>Rhodospirillaceae</taxon>
        <taxon>Phaeospirillum</taxon>
    </lineage>
</organism>
<dbReference type="RefSeq" id="WP_377315762.1">
    <property type="nucleotide sequence ID" value="NZ_JBHUIY010000013.1"/>
</dbReference>
<evidence type="ECO:0000313" key="2">
    <source>
        <dbReference type="Proteomes" id="UP001597296"/>
    </source>
</evidence>
<dbReference type="InterPro" id="IPR007460">
    <property type="entry name" value="BrnT_toxin"/>
</dbReference>
<dbReference type="Proteomes" id="UP001597296">
    <property type="component" value="Unassembled WGS sequence"/>
</dbReference>
<dbReference type="InterPro" id="IPR038573">
    <property type="entry name" value="BrnT_sf"/>
</dbReference>